<evidence type="ECO:0000313" key="1">
    <source>
        <dbReference type="EMBL" id="CAB4998609.1"/>
    </source>
</evidence>
<sequence length="81" mass="8455">MAPYVVASAAASRITNVAAFAPTFTVLATFEGQIPDTDVTQSRPYPGTPTKTFDAGIIEIAYCTVRSAQVIGPSGPAFETE</sequence>
<dbReference type="AlphaFoldDB" id="A0A6J7P5T1"/>
<proteinExistence type="predicted"/>
<reference evidence="1" key="1">
    <citation type="submission" date="2020-05" db="EMBL/GenBank/DDBJ databases">
        <authorList>
            <person name="Chiriac C."/>
            <person name="Salcher M."/>
            <person name="Ghai R."/>
            <person name="Kavagutti S V."/>
        </authorList>
    </citation>
    <scope>NUCLEOTIDE SEQUENCE</scope>
</reference>
<protein>
    <submittedName>
        <fullName evidence="1">Unannotated protein</fullName>
    </submittedName>
</protein>
<organism evidence="1">
    <name type="scientific">freshwater metagenome</name>
    <dbReference type="NCBI Taxonomy" id="449393"/>
    <lineage>
        <taxon>unclassified sequences</taxon>
        <taxon>metagenomes</taxon>
        <taxon>ecological metagenomes</taxon>
    </lineage>
</organism>
<dbReference type="EMBL" id="CAFBOW010000105">
    <property type="protein sequence ID" value="CAB4998609.1"/>
    <property type="molecule type" value="Genomic_DNA"/>
</dbReference>
<accession>A0A6J7P5T1</accession>
<name>A0A6J7P5T1_9ZZZZ</name>
<gene>
    <name evidence="1" type="ORF">UFOPK4032_00589</name>
</gene>